<dbReference type="GO" id="GO:0050385">
    <property type="term" value="F:ureidoglycolate lyase activity"/>
    <property type="evidence" value="ECO:0007669"/>
    <property type="project" value="UniProtKB-EC"/>
</dbReference>
<dbReference type="EMBL" id="CP114029">
    <property type="protein sequence ID" value="WAP67807.1"/>
    <property type="molecule type" value="Genomic_DNA"/>
</dbReference>
<dbReference type="SUPFAM" id="SSF51182">
    <property type="entry name" value="RmlC-like cupins"/>
    <property type="match status" value="1"/>
</dbReference>
<dbReference type="InterPro" id="IPR047233">
    <property type="entry name" value="UAH_cupin"/>
</dbReference>
<accession>A0ABY7BVG8</accession>
<keyword evidence="6" id="KW-1185">Reference proteome</keyword>
<evidence type="ECO:0000313" key="5">
    <source>
        <dbReference type="EMBL" id="WAP67807.1"/>
    </source>
</evidence>
<dbReference type="Pfam" id="PF04115">
    <property type="entry name" value="Ureidogly_lyase"/>
    <property type="match status" value="1"/>
</dbReference>
<keyword evidence="2" id="KW-0659">Purine metabolism</keyword>
<proteinExistence type="predicted"/>
<keyword evidence="3 5" id="KW-0456">Lyase</keyword>
<evidence type="ECO:0000256" key="3">
    <source>
        <dbReference type="ARBA" id="ARBA00023239"/>
    </source>
</evidence>
<dbReference type="EC" id="4.3.2.3" evidence="5"/>
<evidence type="ECO:0000256" key="4">
    <source>
        <dbReference type="ARBA" id="ARBA00047684"/>
    </source>
</evidence>
<dbReference type="InterPro" id="IPR007247">
    <property type="entry name" value="Ureidogly_lyase"/>
</dbReference>
<dbReference type="CDD" id="cd20298">
    <property type="entry name" value="cupin_UAH"/>
    <property type="match status" value="1"/>
</dbReference>
<evidence type="ECO:0000313" key="6">
    <source>
        <dbReference type="Proteomes" id="UP001164020"/>
    </source>
</evidence>
<sequence length="185" mass="20465">MRHNHLQQSQFQPSAPLPFAALTEEAFAHFGLVLEHRGNDRRRHLDLAFDGHGGDGGGELKSWITLIETPLGGGERIDRLERHPFSDQLFVPLSHQRFLVVVCEDDGTRAPDRATARGFVAGPGQGIVYRRNVWHAGMLVLDAPAQFFVQMTTAPNGKDDVFHPLDEPILLPSFAGWPATREAAS</sequence>
<reference evidence="5" key="1">
    <citation type="submission" date="2022-12" db="EMBL/GenBank/DDBJ databases">
        <title>Jiella pelagia sp. nov., isolated from phosphonate enriched culture of Northwest Pacific surface seawater.</title>
        <authorList>
            <person name="Shin D.Y."/>
            <person name="Hwang C.Y."/>
        </authorList>
    </citation>
    <scope>NUCLEOTIDE SEQUENCE</scope>
    <source>
        <strain evidence="5">HL-NP1</strain>
    </source>
</reference>
<protein>
    <submittedName>
        <fullName evidence="5">Ureidoglycolate lyase</fullName>
        <ecNumber evidence="5">4.3.2.3</ecNumber>
    </submittedName>
</protein>
<comment type="subunit">
    <text evidence="1">Homodimer.</text>
</comment>
<evidence type="ECO:0000256" key="2">
    <source>
        <dbReference type="ARBA" id="ARBA00022631"/>
    </source>
</evidence>
<dbReference type="RefSeq" id="WP_268880279.1">
    <property type="nucleotide sequence ID" value="NZ_CP114029.1"/>
</dbReference>
<comment type="catalytic activity">
    <reaction evidence="4">
        <text>(S)-ureidoglycolate = urea + glyoxylate</text>
        <dbReference type="Rhea" id="RHEA:11304"/>
        <dbReference type="ChEBI" id="CHEBI:16199"/>
        <dbReference type="ChEBI" id="CHEBI:36655"/>
        <dbReference type="ChEBI" id="CHEBI:57296"/>
        <dbReference type="EC" id="4.3.2.3"/>
    </reaction>
</comment>
<organism evidence="5 6">
    <name type="scientific">Jiella pelagia</name>
    <dbReference type="NCBI Taxonomy" id="2986949"/>
    <lineage>
        <taxon>Bacteria</taxon>
        <taxon>Pseudomonadati</taxon>
        <taxon>Pseudomonadota</taxon>
        <taxon>Alphaproteobacteria</taxon>
        <taxon>Hyphomicrobiales</taxon>
        <taxon>Aurantimonadaceae</taxon>
        <taxon>Jiella</taxon>
    </lineage>
</organism>
<evidence type="ECO:0000256" key="1">
    <source>
        <dbReference type="ARBA" id="ARBA00011738"/>
    </source>
</evidence>
<dbReference type="Proteomes" id="UP001164020">
    <property type="component" value="Chromosome"/>
</dbReference>
<dbReference type="PANTHER" id="PTHR21221">
    <property type="entry name" value="UREIDOGLYCOLATE HYDROLASE"/>
    <property type="match status" value="1"/>
</dbReference>
<dbReference type="PANTHER" id="PTHR21221:SF1">
    <property type="entry name" value="UREIDOGLYCOLATE LYASE"/>
    <property type="match status" value="1"/>
</dbReference>
<dbReference type="InterPro" id="IPR024060">
    <property type="entry name" value="Ureidoglycolate_lyase_dom_sf"/>
</dbReference>
<dbReference type="Gene3D" id="2.60.120.480">
    <property type="entry name" value="Ureidoglycolate hydrolase"/>
    <property type="match status" value="1"/>
</dbReference>
<gene>
    <name evidence="5" type="ORF">OH818_20415</name>
</gene>
<name>A0ABY7BVG8_9HYPH</name>
<dbReference type="InterPro" id="IPR011051">
    <property type="entry name" value="RmlC_Cupin_sf"/>
</dbReference>